<feature type="transmembrane region" description="Helical" evidence="9">
    <location>
        <begin position="25"/>
        <end position="42"/>
    </location>
</feature>
<name>A0ABN0UPM8_9ACTN</name>
<dbReference type="InterPro" id="IPR011712">
    <property type="entry name" value="Sig_transdc_His_kin_sub3_dim/P"/>
</dbReference>
<feature type="transmembrane region" description="Helical" evidence="9">
    <location>
        <begin position="74"/>
        <end position="100"/>
    </location>
</feature>
<organism evidence="11 12">
    <name type="scientific">Cryptosporangium japonicum</name>
    <dbReference type="NCBI Taxonomy" id="80872"/>
    <lineage>
        <taxon>Bacteria</taxon>
        <taxon>Bacillati</taxon>
        <taxon>Actinomycetota</taxon>
        <taxon>Actinomycetes</taxon>
        <taxon>Cryptosporangiales</taxon>
        <taxon>Cryptosporangiaceae</taxon>
        <taxon>Cryptosporangium</taxon>
    </lineage>
</organism>
<reference evidence="11 12" key="1">
    <citation type="journal article" date="2019" name="Int. J. Syst. Evol. Microbiol.">
        <title>The Global Catalogue of Microorganisms (GCM) 10K type strain sequencing project: providing services to taxonomists for standard genome sequencing and annotation.</title>
        <authorList>
            <consortium name="The Broad Institute Genomics Platform"/>
            <consortium name="The Broad Institute Genome Sequencing Center for Infectious Disease"/>
            <person name="Wu L."/>
            <person name="Ma J."/>
        </authorList>
    </citation>
    <scope>NUCLEOTIDE SEQUENCE [LARGE SCALE GENOMIC DNA]</scope>
    <source>
        <strain evidence="11 12">JCM 10425</strain>
    </source>
</reference>
<sequence length="389" mass="41264">MTTTECADTRPGWGGGRSPGLRVEIPIAVALTAIVAATLYGLPEAAHRLLVLDLVVGVVSVAFVPVLLRWPVPAAIVLAVLTLISPAATPSASAASMLVAQSRPFRVAALVGVGSVAAQAVQAAWRPTGSLGYAWWLVLITVAWAALIGWGTVVRVRRELLVSLQERARRAEADRDRRIAEARLAERTRIAREMHDVLAHRLTLLATYAGALEYRPDSAPEKLSAAAGVIRSGVREALEELRGVITVLREDEPDDEFRPQPSLADLDRLVAESRDAGTTVAFENDLADADVPAATGRTVYRIVQEGLTNARKHAPGAPVTITLTGAPGDGLRIELRNPVPVATTASPLPGAGLGLLGLTERVQLARGALEHGTGPDGEFHLRVRLPWPA</sequence>
<evidence type="ECO:0000256" key="8">
    <source>
        <dbReference type="ARBA" id="ARBA00023012"/>
    </source>
</evidence>
<dbReference type="SUPFAM" id="SSF55874">
    <property type="entry name" value="ATPase domain of HSP90 chaperone/DNA topoisomerase II/histidine kinase"/>
    <property type="match status" value="1"/>
</dbReference>
<dbReference type="InterPro" id="IPR050482">
    <property type="entry name" value="Sensor_HK_TwoCompSys"/>
</dbReference>
<evidence type="ECO:0000313" key="11">
    <source>
        <dbReference type="EMBL" id="GAA0257432.1"/>
    </source>
</evidence>
<keyword evidence="4" id="KW-0808">Transferase</keyword>
<keyword evidence="9" id="KW-0472">Membrane</keyword>
<protein>
    <recommendedName>
        <fullName evidence="2">histidine kinase</fullName>
        <ecNumber evidence="2">2.7.13.3</ecNumber>
    </recommendedName>
</protein>
<dbReference type="InterPro" id="IPR036890">
    <property type="entry name" value="HATPase_C_sf"/>
</dbReference>
<feature type="transmembrane region" description="Helical" evidence="9">
    <location>
        <begin position="49"/>
        <end position="68"/>
    </location>
</feature>
<keyword evidence="7" id="KW-0067">ATP-binding</keyword>
<feature type="domain" description="Signal transduction histidine kinase subgroup 3 dimerisation and phosphoacceptor" evidence="10">
    <location>
        <begin position="186"/>
        <end position="251"/>
    </location>
</feature>
<dbReference type="Proteomes" id="UP001500967">
    <property type="component" value="Unassembled WGS sequence"/>
</dbReference>
<evidence type="ECO:0000259" key="10">
    <source>
        <dbReference type="Pfam" id="PF07730"/>
    </source>
</evidence>
<evidence type="ECO:0000256" key="7">
    <source>
        <dbReference type="ARBA" id="ARBA00022840"/>
    </source>
</evidence>
<evidence type="ECO:0000256" key="4">
    <source>
        <dbReference type="ARBA" id="ARBA00022679"/>
    </source>
</evidence>
<evidence type="ECO:0000313" key="12">
    <source>
        <dbReference type="Proteomes" id="UP001500967"/>
    </source>
</evidence>
<keyword evidence="5" id="KW-0547">Nucleotide-binding</keyword>
<comment type="catalytic activity">
    <reaction evidence="1">
        <text>ATP + protein L-histidine = ADP + protein N-phospho-L-histidine.</text>
        <dbReference type="EC" id="2.7.13.3"/>
    </reaction>
</comment>
<accession>A0ABN0UPM8</accession>
<evidence type="ECO:0000256" key="6">
    <source>
        <dbReference type="ARBA" id="ARBA00022777"/>
    </source>
</evidence>
<dbReference type="PANTHER" id="PTHR24421">
    <property type="entry name" value="NITRATE/NITRITE SENSOR PROTEIN NARX-RELATED"/>
    <property type="match status" value="1"/>
</dbReference>
<keyword evidence="3" id="KW-0597">Phosphoprotein</keyword>
<evidence type="ECO:0000256" key="5">
    <source>
        <dbReference type="ARBA" id="ARBA00022741"/>
    </source>
</evidence>
<keyword evidence="9" id="KW-1133">Transmembrane helix</keyword>
<comment type="caution">
    <text evidence="11">The sequence shown here is derived from an EMBL/GenBank/DDBJ whole genome shotgun (WGS) entry which is preliminary data.</text>
</comment>
<proteinExistence type="predicted"/>
<evidence type="ECO:0000256" key="1">
    <source>
        <dbReference type="ARBA" id="ARBA00000085"/>
    </source>
</evidence>
<keyword evidence="12" id="KW-1185">Reference proteome</keyword>
<dbReference type="EC" id="2.7.13.3" evidence="2"/>
<dbReference type="Pfam" id="PF07730">
    <property type="entry name" value="HisKA_3"/>
    <property type="match status" value="1"/>
</dbReference>
<feature type="transmembrane region" description="Helical" evidence="9">
    <location>
        <begin position="131"/>
        <end position="153"/>
    </location>
</feature>
<dbReference type="Gene3D" id="1.20.5.1930">
    <property type="match status" value="1"/>
</dbReference>
<dbReference type="RefSeq" id="WP_344651196.1">
    <property type="nucleotide sequence ID" value="NZ_BAAAGX010000018.1"/>
</dbReference>
<dbReference type="PANTHER" id="PTHR24421:SF10">
    <property type="entry name" value="NITRATE_NITRITE SENSOR PROTEIN NARQ"/>
    <property type="match status" value="1"/>
</dbReference>
<keyword evidence="6 11" id="KW-0418">Kinase</keyword>
<evidence type="ECO:0000256" key="2">
    <source>
        <dbReference type="ARBA" id="ARBA00012438"/>
    </source>
</evidence>
<gene>
    <name evidence="11" type="ORF">GCM10009539_48490</name>
</gene>
<evidence type="ECO:0000256" key="9">
    <source>
        <dbReference type="SAM" id="Phobius"/>
    </source>
</evidence>
<evidence type="ECO:0000256" key="3">
    <source>
        <dbReference type="ARBA" id="ARBA00022553"/>
    </source>
</evidence>
<dbReference type="GO" id="GO:0016301">
    <property type="term" value="F:kinase activity"/>
    <property type="evidence" value="ECO:0007669"/>
    <property type="project" value="UniProtKB-KW"/>
</dbReference>
<dbReference type="EMBL" id="BAAAGX010000018">
    <property type="protein sequence ID" value="GAA0257432.1"/>
    <property type="molecule type" value="Genomic_DNA"/>
</dbReference>
<keyword evidence="8" id="KW-0902">Two-component regulatory system</keyword>
<keyword evidence="9" id="KW-0812">Transmembrane</keyword>
<feature type="transmembrane region" description="Helical" evidence="9">
    <location>
        <begin position="107"/>
        <end position="125"/>
    </location>
</feature>
<dbReference type="Gene3D" id="3.30.565.10">
    <property type="entry name" value="Histidine kinase-like ATPase, C-terminal domain"/>
    <property type="match status" value="1"/>
</dbReference>